<evidence type="ECO:0000256" key="5">
    <source>
        <dbReference type="ARBA" id="ARBA00022989"/>
    </source>
</evidence>
<feature type="domain" description="ABC transmembrane type-1" evidence="8">
    <location>
        <begin position="75"/>
        <end position="266"/>
    </location>
</feature>
<dbReference type="InterPro" id="IPR035906">
    <property type="entry name" value="MetI-like_sf"/>
</dbReference>
<dbReference type="Gene3D" id="1.10.3720.10">
    <property type="entry name" value="MetI-like"/>
    <property type="match status" value="1"/>
</dbReference>
<dbReference type="PROSITE" id="PS50928">
    <property type="entry name" value="ABC_TM1"/>
    <property type="match status" value="1"/>
</dbReference>
<gene>
    <name evidence="9" type="ORF">FHY64_18290</name>
</gene>
<dbReference type="RefSeq" id="WP_140197308.1">
    <property type="nucleotide sequence ID" value="NZ_CP065915.1"/>
</dbReference>
<dbReference type="OrthoDB" id="9815445at2"/>
<feature type="transmembrane region" description="Helical" evidence="7">
    <location>
        <begin position="113"/>
        <end position="134"/>
    </location>
</feature>
<evidence type="ECO:0000256" key="7">
    <source>
        <dbReference type="RuleBase" id="RU363032"/>
    </source>
</evidence>
<dbReference type="GO" id="GO:0055085">
    <property type="term" value="P:transmembrane transport"/>
    <property type="evidence" value="ECO:0007669"/>
    <property type="project" value="InterPro"/>
</dbReference>
<keyword evidence="4 7" id="KW-0812">Transmembrane</keyword>
<feature type="transmembrane region" description="Helical" evidence="7">
    <location>
        <begin position="246"/>
        <end position="265"/>
    </location>
</feature>
<name>A0A5C5GAQ2_9RHOB</name>
<dbReference type="SUPFAM" id="SSF161098">
    <property type="entry name" value="MetI-like"/>
    <property type="match status" value="1"/>
</dbReference>
<dbReference type="AlphaFoldDB" id="A0A5C5GAQ2"/>
<dbReference type="Proteomes" id="UP000314011">
    <property type="component" value="Unassembled WGS sequence"/>
</dbReference>
<protein>
    <submittedName>
        <fullName evidence="9">Carbohydrate ABC transporter permease</fullName>
    </submittedName>
</protein>
<dbReference type="CDD" id="cd06261">
    <property type="entry name" value="TM_PBP2"/>
    <property type="match status" value="1"/>
</dbReference>
<keyword evidence="10" id="KW-1185">Reference proteome</keyword>
<keyword evidence="5 7" id="KW-1133">Transmembrane helix</keyword>
<evidence type="ECO:0000256" key="2">
    <source>
        <dbReference type="ARBA" id="ARBA00022448"/>
    </source>
</evidence>
<evidence type="ECO:0000313" key="9">
    <source>
        <dbReference type="EMBL" id="TNY31040.1"/>
    </source>
</evidence>
<dbReference type="GO" id="GO:0005886">
    <property type="term" value="C:plasma membrane"/>
    <property type="evidence" value="ECO:0007669"/>
    <property type="project" value="UniProtKB-SubCell"/>
</dbReference>
<proteinExistence type="inferred from homology"/>
<organism evidence="9 10">
    <name type="scientific">Pelagovum pacificum</name>
    <dbReference type="NCBI Taxonomy" id="2588711"/>
    <lineage>
        <taxon>Bacteria</taxon>
        <taxon>Pseudomonadati</taxon>
        <taxon>Pseudomonadota</taxon>
        <taxon>Alphaproteobacteria</taxon>
        <taxon>Rhodobacterales</taxon>
        <taxon>Paracoccaceae</taxon>
        <taxon>Pelagovum</taxon>
    </lineage>
</organism>
<evidence type="ECO:0000313" key="10">
    <source>
        <dbReference type="Proteomes" id="UP000314011"/>
    </source>
</evidence>
<evidence type="ECO:0000256" key="6">
    <source>
        <dbReference type="ARBA" id="ARBA00023136"/>
    </source>
</evidence>
<feature type="transmembrane region" description="Helical" evidence="7">
    <location>
        <begin position="140"/>
        <end position="166"/>
    </location>
</feature>
<feature type="transmembrane region" description="Helical" evidence="7">
    <location>
        <begin position="12"/>
        <end position="37"/>
    </location>
</feature>
<evidence type="ECO:0000259" key="8">
    <source>
        <dbReference type="PROSITE" id="PS50928"/>
    </source>
</evidence>
<feature type="transmembrane region" description="Helical" evidence="7">
    <location>
        <begin position="78"/>
        <end position="101"/>
    </location>
</feature>
<dbReference type="InterPro" id="IPR000515">
    <property type="entry name" value="MetI-like"/>
</dbReference>
<accession>A0A5C5GAQ2</accession>
<keyword evidence="2 7" id="KW-0813">Transport</keyword>
<sequence length="281" mass="30721">MTAAPHLRHARNFRYLGGAFLAVAVLSALVPLGLVVLNSFKSHADIVANPLSMPVSFDLSNFSRAWSTGDLTTGLVNSLLICGSTVFVTLTFASLAAFPLARRKIRGWRLVSLYFLVAVTVPIQLFMFPLYYIYATLGVVGNWFATSLILSAINLPLAIFLLRTYVLTIPVELDDAARMDGAKPLQIWWMVILPLMTPGLLTVGTLVFLQAWNEFLVTSTFQQGQANFTMTLGYLSMNSVMATDRGIMMAGALLIILPIVVLFLAMQRFFVDGMTAGAIKG</sequence>
<dbReference type="Pfam" id="PF00528">
    <property type="entry name" value="BPD_transp_1"/>
    <property type="match status" value="1"/>
</dbReference>
<comment type="caution">
    <text evidence="9">The sequence shown here is derived from an EMBL/GenBank/DDBJ whole genome shotgun (WGS) entry which is preliminary data.</text>
</comment>
<evidence type="ECO:0000256" key="1">
    <source>
        <dbReference type="ARBA" id="ARBA00004651"/>
    </source>
</evidence>
<dbReference type="PANTHER" id="PTHR43744:SF12">
    <property type="entry name" value="ABC TRANSPORTER PERMEASE PROTEIN MG189-RELATED"/>
    <property type="match status" value="1"/>
</dbReference>
<dbReference type="PANTHER" id="PTHR43744">
    <property type="entry name" value="ABC TRANSPORTER PERMEASE PROTEIN MG189-RELATED-RELATED"/>
    <property type="match status" value="1"/>
</dbReference>
<feature type="transmembrane region" description="Helical" evidence="7">
    <location>
        <begin position="187"/>
        <end position="212"/>
    </location>
</feature>
<comment type="subcellular location">
    <subcellularLocation>
        <location evidence="1 7">Cell membrane</location>
        <topology evidence="1 7">Multi-pass membrane protein</topology>
    </subcellularLocation>
</comment>
<dbReference type="EMBL" id="VFFF01000003">
    <property type="protein sequence ID" value="TNY31040.1"/>
    <property type="molecule type" value="Genomic_DNA"/>
</dbReference>
<comment type="similarity">
    <text evidence="7">Belongs to the binding-protein-dependent transport system permease family.</text>
</comment>
<evidence type="ECO:0000256" key="3">
    <source>
        <dbReference type="ARBA" id="ARBA00022475"/>
    </source>
</evidence>
<reference evidence="9 10" key="1">
    <citation type="submission" date="2019-06" db="EMBL/GenBank/DDBJ databases">
        <title>Genome of new Rhodobacteraceae sp. SM1903.</title>
        <authorList>
            <person name="Ren X."/>
        </authorList>
    </citation>
    <scope>NUCLEOTIDE SEQUENCE [LARGE SCALE GENOMIC DNA]</scope>
    <source>
        <strain evidence="9 10">SM1903</strain>
    </source>
</reference>
<keyword evidence="6 7" id="KW-0472">Membrane</keyword>
<keyword evidence="3" id="KW-1003">Cell membrane</keyword>
<evidence type="ECO:0000256" key="4">
    <source>
        <dbReference type="ARBA" id="ARBA00022692"/>
    </source>
</evidence>